<gene>
    <name evidence="1" type="ORF">COEREDRAFT_85212</name>
</gene>
<evidence type="ECO:0000313" key="1">
    <source>
        <dbReference type="EMBL" id="PIA18759.1"/>
    </source>
</evidence>
<dbReference type="OrthoDB" id="5552133at2759"/>
<keyword evidence="2" id="KW-1185">Reference proteome</keyword>
<dbReference type="Proteomes" id="UP000242474">
    <property type="component" value="Unassembled WGS sequence"/>
</dbReference>
<dbReference type="AlphaFoldDB" id="A0A2G5BIC7"/>
<dbReference type="EMBL" id="KZ303489">
    <property type="protein sequence ID" value="PIA18759.1"/>
    <property type="molecule type" value="Genomic_DNA"/>
</dbReference>
<sequence length="462" mass="50934">MLSFAAFGAMHRGAFSRTAALGLGYTGRATYQTHSFQGRHIYGRNNWGARLLAYLRNGLDLLTDVATRRFSSATAARRLRMVMLQRPSSLLRGFGLKATIAIRSAAPRLSNGYFCSLVWQLANQKMGMRGGAFGSGGRWSPFTNMFMQSFRAFSVQGNFSSVKASMAQIHHQAAIGLLTQQRRDFAIALPLARYTQTKRHVRKSNCFRRTAQLPATDMLAVSHIPVFADIMPLAERVGQGMLANPAAEEAAVFATRCVTIIVPQVYVGNLSAKGSFADGSAFSADVARLLADDVCQAQRRHTMLVSRLLERISEAGWNVQYRQIIKQVECIEIAIPPSSGITTASSFEALLCRWGFDVSLLGAKIENPRVKASVTEDAINISSVCSKRQPSYSISSAGSSTGTDIMRDLDSRLFSLIVDEVVDPEEAYRDQVRDFLDYLDCLPRLRETHLSSRTSTSHVAYM</sequence>
<accession>A0A2G5BIC7</accession>
<name>A0A2G5BIC7_COERN</name>
<protein>
    <submittedName>
        <fullName evidence="1">Uncharacterized protein</fullName>
    </submittedName>
</protein>
<reference evidence="1 2" key="1">
    <citation type="journal article" date="2015" name="Genome Biol. Evol.">
        <title>Phylogenomic analyses indicate that early fungi evolved digesting cell walls of algal ancestors of land plants.</title>
        <authorList>
            <person name="Chang Y."/>
            <person name="Wang S."/>
            <person name="Sekimoto S."/>
            <person name="Aerts A.L."/>
            <person name="Choi C."/>
            <person name="Clum A."/>
            <person name="LaButti K.M."/>
            <person name="Lindquist E.A."/>
            <person name="Yee Ngan C."/>
            <person name="Ohm R.A."/>
            <person name="Salamov A.A."/>
            <person name="Grigoriev I.V."/>
            <person name="Spatafora J.W."/>
            <person name="Berbee M.L."/>
        </authorList>
    </citation>
    <scope>NUCLEOTIDE SEQUENCE [LARGE SCALE GENOMIC DNA]</scope>
    <source>
        <strain evidence="1 2">NRRL 1564</strain>
    </source>
</reference>
<evidence type="ECO:0000313" key="2">
    <source>
        <dbReference type="Proteomes" id="UP000242474"/>
    </source>
</evidence>
<organism evidence="1 2">
    <name type="scientific">Coemansia reversa (strain ATCC 12441 / NRRL 1564)</name>
    <dbReference type="NCBI Taxonomy" id="763665"/>
    <lineage>
        <taxon>Eukaryota</taxon>
        <taxon>Fungi</taxon>
        <taxon>Fungi incertae sedis</taxon>
        <taxon>Zoopagomycota</taxon>
        <taxon>Kickxellomycotina</taxon>
        <taxon>Kickxellomycetes</taxon>
        <taxon>Kickxellales</taxon>
        <taxon>Kickxellaceae</taxon>
        <taxon>Coemansia</taxon>
    </lineage>
</organism>
<proteinExistence type="predicted"/>